<dbReference type="RefSeq" id="WP_150862730.1">
    <property type="nucleotide sequence ID" value="NZ_VYXP01000002.1"/>
</dbReference>
<comment type="caution">
    <text evidence="2">The sequence shown here is derived from an EMBL/GenBank/DDBJ whole genome shotgun (WGS) entry which is preliminary data.</text>
</comment>
<organism evidence="2 3">
    <name type="scientific">Marinihelvus fidelis</name>
    <dbReference type="NCBI Taxonomy" id="2613842"/>
    <lineage>
        <taxon>Bacteria</taxon>
        <taxon>Pseudomonadati</taxon>
        <taxon>Pseudomonadota</taxon>
        <taxon>Gammaproteobacteria</taxon>
        <taxon>Chromatiales</taxon>
        <taxon>Wenzhouxiangellaceae</taxon>
        <taxon>Marinihelvus</taxon>
    </lineage>
</organism>
<gene>
    <name evidence="2" type="ORF">F3N42_02065</name>
</gene>
<evidence type="ECO:0000256" key="1">
    <source>
        <dbReference type="SAM" id="MobiDB-lite"/>
    </source>
</evidence>
<evidence type="ECO:0000313" key="3">
    <source>
        <dbReference type="Proteomes" id="UP000325372"/>
    </source>
</evidence>
<dbReference type="Proteomes" id="UP000325372">
    <property type="component" value="Unassembled WGS sequence"/>
</dbReference>
<dbReference type="Gene3D" id="1.10.10.10">
    <property type="entry name" value="Winged helix-like DNA-binding domain superfamily/Winged helix DNA-binding domain"/>
    <property type="match status" value="1"/>
</dbReference>
<keyword evidence="3" id="KW-1185">Reference proteome</keyword>
<proteinExistence type="predicted"/>
<dbReference type="EMBL" id="VYXP01000002">
    <property type="protein sequence ID" value="KAA9133169.1"/>
    <property type="molecule type" value="Genomic_DNA"/>
</dbReference>
<protein>
    <submittedName>
        <fullName evidence="2">Helix-turn-helix domain-containing protein</fullName>
    </submittedName>
</protein>
<accession>A0A5N0TIQ4</accession>
<dbReference type="Pfam" id="PF13730">
    <property type="entry name" value="HTH_36"/>
    <property type="match status" value="1"/>
</dbReference>
<name>A0A5N0TIQ4_9GAMM</name>
<dbReference type="AlphaFoldDB" id="A0A5N0TIQ4"/>
<dbReference type="InterPro" id="IPR036388">
    <property type="entry name" value="WH-like_DNA-bd_sf"/>
</dbReference>
<feature type="region of interest" description="Disordered" evidence="1">
    <location>
        <begin position="123"/>
        <end position="162"/>
    </location>
</feature>
<sequence length="227" mass="25395">MNPKRPGERQEWAILWGCELELSSAERAVLVYLAHRWNYKRKIAFPSLDRIAQDTGFHRSTVIRSVAKLAEDGLITKNHPKQRRRDTGGQFATEYSINFDKAPQSHGATTYNNDHGRICQNQGRPVPGPQSHGATPTGYLTGRDNQHSDSTEPVSESVAPNRYGNNDEIVGLFDIGEQAMGEGNGALISKLIRIRGNDVARELLVEAAKCQDHDKARIRVKREIEIN</sequence>
<reference evidence="2 3" key="1">
    <citation type="submission" date="2019-09" db="EMBL/GenBank/DDBJ databases">
        <title>Wenzhouxiangella sp. Genome sequencing and assembly.</title>
        <authorList>
            <person name="Zhang R."/>
        </authorList>
    </citation>
    <scope>NUCLEOTIDE SEQUENCE [LARGE SCALE GENOMIC DNA]</scope>
    <source>
        <strain evidence="2 3">W260</strain>
    </source>
</reference>
<dbReference type="InterPro" id="IPR036390">
    <property type="entry name" value="WH_DNA-bd_sf"/>
</dbReference>
<evidence type="ECO:0000313" key="2">
    <source>
        <dbReference type="EMBL" id="KAA9133169.1"/>
    </source>
</evidence>
<dbReference type="SUPFAM" id="SSF46785">
    <property type="entry name" value="Winged helix' DNA-binding domain"/>
    <property type="match status" value="1"/>
</dbReference>